<sequence>MHPIVVLVLRVELFLLLLGSLVLQAAMPTIAAEQAREFPEVAHLAAPYTVLAIAAIAAVQVAMLVVWRLLTLIAESELNTRCGLRCLDAITASVAVATALSTGTLFHLLVIVGVGGPGVVLAFVGCTAAGSGVVAVLWVLRGAQATAIGER</sequence>
<feature type="transmembrane region" description="Helical" evidence="1">
    <location>
        <begin position="120"/>
        <end position="140"/>
    </location>
</feature>
<dbReference type="Pfam" id="PF11188">
    <property type="entry name" value="DUF2975"/>
    <property type="match status" value="1"/>
</dbReference>
<gene>
    <name evidence="2" type="ORF">SAMN04488035_1665</name>
</gene>
<organism evidence="2 3">
    <name type="scientific">Flavimobilis marinus</name>
    <dbReference type="NCBI Taxonomy" id="285351"/>
    <lineage>
        <taxon>Bacteria</taxon>
        <taxon>Bacillati</taxon>
        <taxon>Actinomycetota</taxon>
        <taxon>Actinomycetes</taxon>
        <taxon>Micrococcales</taxon>
        <taxon>Jonesiaceae</taxon>
        <taxon>Flavimobilis</taxon>
    </lineage>
</organism>
<evidence type="ECO:0000256" key="1">
    <source>
        <dbReference type="SAM" id="Phobius"/>
    </source>
</evidence>
<protein>
    <recommendedName>
        <fullName evidence="4">DUF2975 domain-containing protein</fullName>
    </recommendedName>
</protein>
<dbReference type="AlphaFoldDB" id="A0A1I2G2K5"/>
<dbReference type="EMBL" id="FONZ01000002">
    <property type="protein sequence ID" value="SFF11333.1"/>
    <property type="molecule type" value="Genomic_DNA"/>
</dbReference>
<feature type="transmembrane region" description="Helical" evidence="1">
    <location>
        <begin position="90"/>
        <end position="114"/>
    </location>
</feature>
<keyword evidence="3" id="KW-1185">Reference proteome</keyword>
<dbReference type="InterPro" id="IPR021354">
    <property type="entry name" value="DUF2975"/>
</dbReference>
<reference evidence="3" key="1">
    <citation type="submission" date="2016-10" db="EMBL/GenBank/DDBJ databases">
        <authorList>
            <person name="Varghese N."/>
            <person name="Submissions S."/>
        </authorList>
    </citation>
    <scope>NUCLEOTIDE SEQUENCE [LARGE SCALE GENOMIC DNA]</scope>
    <source>
        <strain evidence="3">DSM 19083</strain>
    </source>
</reference>
<dbReference type="Proteomes" id="UP000198520">
    <property type="component" value="Unassembled WGS sequence"/>
</dbReference>
<dbReference type="STRING" id="285351.SAMN04488035_1665"/>
<feature type="transmembrane region" description="Helical" evidence="1">
    <location>
        <begin position="47"/>
        <end position="70"/>
    </location>
</feature>
<keyword evidence="1" id="KW-0472">Membrane</keyword>
<accession>A0A1I2G2K5</accession>
<keyword evidence="1" id="KW-0812">Transmembrane</keyword>
<keyword evidence="1" id="KW-1133">Transmembrane helix</keyword>
<name>A0A1I2G2K5_9MICO</name>
<evidence type="ECO:0000313" key="3">
    <source>
        <dbReference type="Proteomes" id="UP000198520"/>
    </source>
</evidence>
<dbReference type="RefSeq" id="WP_093377079.1">
    <property type="nucleotide sequence ID" value="NZ_BNAN01000002.1"/>
</dbReference>
<evidence type="ECO:0000313" key="2">
    <source>
        <dbReference type="EMBL" id="SFF11333.1"/>
    </source>
</evidence>
<proteinExistence type="predicted"/>
<evidence type="ECO:0008006" key="4">
    <source>
        <dbReference type="Google" id="ProtNLM"/>
    </source>
</evidence>